<gene>
    <name evidence="3" type="ORF">FAA97_09740</name>
</gene>
<dbReference type="InterPro" id="IPR035093">
    <property type="entry name" value="RelE/ParE_toxin_dom_sf"/>
</dbReference>
<dbReference type="OrthoDB" id="5570653at2"/>
<protein>
    <submittedName>
        <fullName evidence="3">Type II toxin-antitoxin system RelE/ParE family toxin</fullName>
    </submittedName>
</protein>
<keyword evidence="2" id="KW-1277">Toxin-antitoxin system</keyword>
<evidence type="ECO:0000256" key="1">
    <source>
        <dbReference type="ARBA" id="ARBA00006226"/>
    </source>
</evidence>
<evidence type="ECO:0000256" key="2">
    <source>
        <dbReference type="ARBA" id="ARBA00022649"/>
    </source>
</evidence>
<reference evidence="3 4" key="1">
    <citation type="submission" date="2019-04" db="EMBL/GenBank/DDBJ databases">
        <title>Genome sequence of strain shin9-1.</title>
        <authorList>
            <person name="Gao J."/>
            <person name="Sun J."/>
        </authorList>
    </citation>
    <scope>NUCLEOTIDE SEQUENCE [LARGE SCALE GENOMIC DNA]</scope>
    <source>
        <strain evidence="4">shin9-1</strain>
    </source>
</reference>
<dbReference type="AlphaFoldDB" id="A0A4S8P112"/>
<keyword evidence="4" id="KW-1185">Reference proteome</keyword>
<dbReference type="InterPro" id="IPR007712">
    <property type="entry name" value="RelE/ParE_toxin"/>
</dbReference>
<dbReference type="Gene3D" id="3.30.2310.20">
    <property type="entry name" value="RelE-like"/>
    <property type="match status" value="1"/>
</dbReference>
<accession>A0A4S8P112</accession>
<organism evidence="3 4">
    <name type="scientific">Peteryoungia ipomoeae</name>
    <dbReference type="NCBI Taxonomy" id="1210932"/>
    <lineage>
        <taxon>Bacteria</taxon>
        <taxon>Pseudomonadati</taxon>
        <taxon>Pseudomonadota</taxon>
        <taxon>Alphaproteobacteria</taxon>
        <taxon>Hyphomicrobiales</taxon>
        <taxon>Rhizobiaceae</taxon>
        <taxon>Peteryoungia</taxon>
    </lineage>
</organism>
<sequence length="90" mass="10751">MAWRIEFERSAERELDKLGPEAIRRILNFLHKRIAPLEDPRSIGEALKGAELGVFWKYRVGDYRIIADIRDREVVIMVIRIGNRRDVYRR</sequence>
<proteinExistence type="inferred from homology"/>
<name>A0A4S8P112_9HYPH</name>
<comment type="similarity">
    <text evidence="1">Belongs to the RelE toxin family.</text>
</comment>
<evidence type="ECO:0000313" key="3">
    <source>
        <dbReference type="EMBL" id="THV22915.1"/>
    </source>
</evidence>
<dbReference type="Pfam" id="PF05016">
    <property type="entry name" value="ParE_toxin"/>
    <property type="match status" value="1"/>
</dbReference>
<dbReference type="PANTHER" id="PTHR35601">
    <property type="entry name" value="TOXIN RELE"/>
    <property type="match status" value="1"/>
</dbReference>
<dbReference type="SUPFAM" id="SSF143011">
    <property type="entry name" value="RelE-like"/>
    <property type="match status" value="1"/>
</dbReference>
<dbReference type="PANTHER" id="PTHR35601:SF1">
    <property type="entry name" value="TOXIN RELE"/>
    <property type="match status" value="1"/>
</dbReference>
<dbReference type="EMBL" id="STGV01000003">
    <property type="protein sequence ID" value="THV22915.1"/>
    <property type="molecule type" value="Genomic_DNA"/>
</dbReference>
<dbReference type="NCBIfam" id="TIGR02385">
    <property type="entry name" value="RelE_StbE"/>
    <property type="match status" value="1"/>
</dbReference>
<comment type="caution">
    <text evidence="3">The sequence shown here is derived from an EMBL/GenBank/DDBJ whole genome shotgun (WGS) entry which is preliminary data.</text>
</comment>
<dbReference type="Proteomes" id="UP000308828">
    <property type="component" value="Unassembled WGS sequence"/>
</dbReference>
<evidence type="ECO:0000313" key="4">
    <source>
        <dbReference type="Proteomes" id="UP000308828"/>
    </source>
</evidence>
<dbReference type="RefSeq" id="WP_136598358.1">
    <property type="nucleotide sequence ID" value="NZ_STGV01000003.1"/>
</dbReference>